<dbReference type="Gene3D" id="2.160.20.10">
    <property type="entry name" value="Single-stranded right-handed beta-helix, Pectin lyase-like"/>
    <property type="match status" value="4"/>
</dbReference>
<reference evidence="4" key="1">
    <citation type="journal article" date="2019" name="Int. J. Syst. Evol. Microbiol.">
        <title>The Global Catalogue of Microorganisms (GCM) 10K type strain sequencing project: providing services to taxonomists for standard genome sequencing and annotation.</title>
        <authorList>
            <consortium name="The Broad Institute Genomics Platform"/>
            <consortium name="The Broad Institute Genome Sequencing Center for Infectious Disease"/>
            <person name="Wu L."/>
            <person name="Ma J."/>
        </authorList>
    </citation>
    <scope>NUCLEOTIDE SEQUENCE [LARGE SCALE GENOMIC DNA]</scope>
    <source>
        <strain evidence="4">JCM 31920</strain>
    </source>
</reference>
<dbReference type="RefSeq" id="WP_345031973.1">
    <property type="nucleotide sequence ID" value="NZ_BAABEY010000033.1"/>
</dbReference>
<dbReference type="Pfam" id="PF13229">
    <property type="entry name" value="Beta_helix"/>
    <property type="match status" value="3"/>
</dbReference>
<dbReference type="PANTHER" id="PTHR11319">
    <property type="entry name" value="G PROTEIN-COUPLED RECEPTOR-RELATED"/>
    <property type="match status" value="1"/>
</dbReference>
<feature type="domain" description="SUEL-type lectin" evidence="2">
    <location>
        <begin position="928"/>
        <end position="1008"/>
    </location>
</feature>
<dbReference type="Pfam" id="PF02140">
    <property type="entry name" value="SUEL_Lectin"/>
    <property type="match status" value="1"/>
</dbReference>
<dbReference type="InterPro" id="IPR022441">
    <property type="entry name" value="Para_beta_helix_rpt-2"/>
</dbReference>
<name>A0ABP8M6K3_9BACT</name>
<dbReference type="InterPro" id="IPR039448">
    <property type="entry name" value="Beta_helix"/>
</dbReference>
<dbReference type="NCBIfam" id="TIGR03804">
    <property type="entry name" value="para_beta_helix"/>
    <property type="match status" value="1"/>
</dbReference>
<dbReference type="InterPro" id="IPR000922">
    <property type="entry name" value="Lectin_gal-bd_dom"/>
</dbReference>
<protein>
    <recommendedName>
        <fullName evidence="2">SUEL-type lectin domain-containing protein</fullName>
    </recommendedName>
</protein>
<dbReference type="CDD" id="cd22842">
    <property type="entry name" value="Gal_Rha_Lectin_BGal"/>
    <property type="match status" value="2"/>
</dbReference>
<dbReference type="Gene3D" id="2.60.120.740">
    <property type="match status" value="1"/>
</dbReference>
<evidence type="ECO:0000313" key="3">
    <source>
        <dbReference type="EMBL" id="GAA4445415.1"/>
    </source>
</evidence>
<sequence>MNKMLRILVCLSALSVCSFHIHAQTIRYVKPGGTGNGTNSWTNAAGNLQDMINASSAGDEVWVAAGTYAPANGDGYSMKEGVKIYGGFPATGNPSFTDRDWQTHTTTLRGYAPLYNTRQRVINNTGTGLTTAAVLDGFTITGGLLPDFSNHGAGMYNNNASPTVRNCIFTNNKAQGEGGGVYNAGSNPVFINCTFSNNQSNYHYSGNPAGSGGGMANFNSNPTITDCIFSGNKASTNSSGGGGGLFNINSNPVLTRCTFSNNESYLGGGIYNNASEPVLTKCLFLNNKAVNGGAIHNYQCPSMRAVSCTFADNNASSNGGAAYNDGGYYLQTFINCIFYRNLTIGGGGNGDGGAVYNQSSYCKFYNCVLTGNTSANNPAVIYAFDWRNSEVYNTIIYGNSGALARRNSPGEPVVINNSLVQGFSFAPGNPSGNLDGATNPLFTDAANAVGTDGVWGTADDGLQLQPCSPLIGTGNNALATVSTDIMGNTRIRNGRVDIGAYESSYIAASGSTLFVDGNAAASGTGTAWNNPFKTLNDALAAASQCNSIERILVAGGTYYPTGTQNSSDRNATFLIPQRGGIKIYGGYNAVTGARNIAANPVILSGDIGTPGNPADNSYHVMVMTGTQAGADSVVIDGFTITGGNANSVTQHTYNGKLTNQQEGGGLLLRENSEIGSKIAIRNCTISGNAASDAAGLYLWASSALVQQTFITGNTASGSGGGVFIYETSSPRIINCVISKNTAANGGGIYSFNPATALSITNTTISDNTAVTSGNNIYNHSGAAIQMTNSIVWGTNAAKNILNQATLNAAYSDILWPGGVYTGAGNINANPNFRNPAAGDYAPSSCSPVVNTGDNAAVNNAPSGWGTNDISGNPRIFENVVDMGAYELQMAAGAPPFSITTPSPQSICIGSGFPELRLKGENGRLCFMVPDGTTQTITAPAGTVFSEVIFASFGTATGDCSTGFTIGSCHAANSRSVVEGLALGKNSFTIGSAAFGADPCFGTFKKIAVILAYTYQTTYTWTNNNTNIGLAAAGTGDIPAFTPANAGTATISVTATNNGCLLAPTLFTYTVNPTPSVVTQQADASCFGAHDGSAAITTVSSGTAPFTYSWTNSSSNTAKADNLAAGTYTCTISDVKGCSVVKTFTITQPALLTANISQTNIKCSGDNTGSAAILDINGGTGPYTYLWNTGAATAAIGNLTAGTYTCTITDAHDCTIVRSATVTQPAPLGASTTQTDVSCFGGNNGDASVNAGGGASPYTYLWNTGATTASIAGLTAGDYSCTIKDANGCAITRNITVRQPDLLTAVLNKTDVNCYDAASATASVTADGGTFPYTYLWNTGAVTASITNLTAGNYSCTITDHNGCQMVKNTIINNPVNPFLTTALTVDQQVSCHDGTDGKATVSATGGAGSYTYQWSTGATGLTVSGLAAGAYTCTIADGSGCEVTRSVTITQPSRLEATISKLNADCDGGSASVTASGGTAPYTYLWNNGGTNTEIVNLATGDYTCSVTDAKGCVVTDEVTITDVQLIAPVASKSVCLGSRSPVVPFASPGITGGSSMCVILNEGQTQTISAPAGQVFGAVSFASYGNASGNCTDGFAIGSCHAANSRSVIENLALGKNSFTVTASNAVFGDPCSGVAKKLYITLVHTDPEASSSTYSYSWTNDNPSIGLPASGTGTFIPSFTPLAAGVANITLTASLNGCAISQASTFMYTVVDKESLYVDGSVGASGDGKSWGTAFKTLQEALAATGNPSQCGIGSILVAAGVYTPPVGQSFYMVEGVKILGGYPNGGGERDISHNKTILKANDDSYIIFNEGNGLTDAALLDGFTLSGTDRSVYPAIYNYYVSPTISHCVFTHNKGGALYNYAAYGSEAMTISHCVFSDNGSAGYTTTGGIENWESWVLIANCLFSENVAHVGGAVVSYYTEGTVVNCTFYHNSSVNNDYPSHAMYNESSSFLMANNIFAGHGGHSVLDRYGVANIKNSLIEDGAYTNYSATEKANIQAAPQFTDTTNPVGPDGIWGTADDGLRLKSASPAINSGNNAILSSPGLSGIAKDLAGNPRLVGTTIDMGAYESPDGALPVRWISFAGRLNDLHRAVLTWKTEESDVSHYQVERSANGRDFRIIGTVTAGAAGSGSYSFTDPARVFGGVYYRIRQIDTDGTFSYSRIISLNYPGRSRLLAYPNPVKDKVVVELGSEYTGTRVKVVSTAGIVLQQAEVKEEVITLDISSYASGIYLLQLRDGKTVKLVKE</sequence>
<gene>
    <name evidence="3" type="ORF">GCM10023091_37080</name>
</gene>
<dbReference type="PROSITE" id="PS50228">
    <property type="entry name" value="SUEL_LECTIN"/>
    <property type="match status" value="2"/>
</dbReference>
<dbReference type="InterPro" id="IPR013783">
    <property type="entry name" value="Ig-like_fold"/>
</dbReference>
<dbReference type="Gene3D" id="2.60.40.10">
    <property type="entry name" value="Immunoglobulins"/>
    <property type="match status" value="1"/>
</dbReference>
<feature type="signal peptide" evidence="1">
    <location>
        <begin position="1"/>
        <end position="23"/>
    </location>
</feature>
<keyword evidence="1" id="KW-0732">Signal</keyword>
<dbReference type="Proteomes" id="UP001501508">
    <property type="component" value="Unassembled WGS sequence"/>
</dbReference>
<dbReference type="EMBL" id="BAABEY010000033">
    <property type="protein sequence ID" value="GAA4445415.1"/>
    <property type="molecule type" value="Genomic_DNA"/>
</dbReference>
<dbReference type="SUPFAM" id="SSF51126">
    <property type="entry name" value="Pectin lyase-like"/>
    <property type="match status" value="3"/>
</dbReference>
<evidence type="ECO:0000259" key="2">
    <source>
        <dbReference type="PROSITE" id="PS50228"/>
    </source>
</evidence>
<dbReference type="PANTHER" id="PTHR11319:SF35">
    <property type="entry name" value="OUTER MEMBRANE PROTEIN PMPC-RELATED"/>
    <property type="match status" value="1"/>
</dbReference>
<dbReference type="NCBIfam" id="NF041518">
    <property type="entry name" value="choice_anch_Q"/>
    <property type="match status" value="2"/>
</dbReference>
<comment type="caution">
    <text evidence="3">The sequence shown here is derived from an EMBL/GenBank/DDBJ whole genome shotgun (WGS) entry which is preliminary data.</text>
</comment>
<dbReference type="InterPro" id="IPR026444">
    <property type="entry name" value="Secre_tail"/>
</dbReference>
<organism evidence="3 4">
    <name type="scientific">Ravibacter arvi</name>
    <dbReference type="NCBI Taxonomy" id="2051041"/>
    <lineage>
        <taxon>Bacteria</taxon>
        <taxon>Pseudomonadati</taxon>
        <taxon>Bacteroidota</taxon>
        <taxon>Cytophagia</taxon>
        <taxon>Cytophagales</taxon>
        <taxon>Spirosomataceae</taxon>
        <taxon>Ravibacter</taxon>
    </lineage>
</organism>
<dbReference type="Pfam" id="PF13573">
    <property type="entry name" value="SprB"/>
    <property type="match status" value="6"/>
</dbReference>
<feature type="chain" id="PRO_5046496464" description="SUEL-type lectin domain-containing protein" evidence="1">
    <location>
        <begin position="24"/>
        <end position="2247"/>
    </location>
</feature>
<accession>A0ABP8M6K3</accession>
<dbReference type="Gene3D" id="2.60.40.740">
    <property type="match status" value="5"/>
</dbReference>
<dbReference type="InterPro" id="IPR011050">
    <property type="entry name" value="Pectin_lyase_fold/virulence"/>
</dbReference>
<dbReference type="InterPro" id="IPR025667">
    <property type="entry name" value="SprB_repeat"/>
</dbReference>
<feature type="domain" description="SUEL-type lectin" evidence="2">
    <location>
        <begin position="1561"/>
        <end position="1647"/>
    </location>
</feature>
<dbReference type="InterPro" id="IPR059226">
    <property type="entry name" value="Choice_anch_Q_dom"/>
</dbReference>
<dbReference type="InterPro" id="IPR043159">
    <property type="entry name" value="Lectin_gal-bd_sf"/>
</dbReference>
<dbReference type="Pfam" id="PF18962">
    <property type="entry name" value="Por_Secre_tail"/>
    <property type="match status" value="1"/>
</dbReference>
<evidence type="ECO:0000256" key="1">
    <source>
        <dbReference type="SAM" id="SignalP"/>
    </source>
</evidence>
<dbReference type="InterPro" id="IPR012334">
    <property type="entry name" value="Pectin_lyas_fold"/>
</dbReference>
<dbReference type="NCBIfam" id="TIGR04183">
    <property type="entry name" value="Por_Secre_tail"/>
    <property type="match status" value="1"/>
</dbReference>
<proteinExistence type="predicted"/>
<dbReference type="SMART" id="SM00710">
    <property type="entry name" value="PbH1"/>
    <property type="match status" value="15"/>
</dbReference>
<dbReference type="InterPro" id="IPR006626">
    <property type="entry name" value="PbH1"/>
</dbReference>
<evidence type="ECO:0000313" key="4">
    <source>
        <dbReference type="Proteomes" id="UP001501508"/>
    </source>
</evidence>
<keyword evidence="4" id="KW-1185">Reference proteome</keyword>